<reference evidence="1" key="2">
    <citation type="journal article" date="2015" name="Data Brief">
        <title>Shoot transcriptome of the giant reed, Arundo donax.</title>
        <authorList>
            <person name="Barrero R.A."/>
            <person name="Guerrero F.D."/>
            <person name="Moolhuijzen P."/>
            <person name="Goolsby J.A."/>
            <person name="Tidwell J."/>
            <person name="Bellgard S.E."/>
            <person name="Bellgard M.I."/>
        </authorList>
    </citation>
    <scope>NUCLEOTIDE SEQUENCE</scope>
    <source>
        <tissue evidence="1">Shoot tissue taken approximately 20 cm above the soil surface</tissue>
    </source>
</reference>
<accession>A0A0A8Z8A5</accession>
<name>A0A0A8Z8A5_ARUDO</name>
<proteinExistence type="predicted"/>
<organism evidence="1">
    <name type="scientific">Arundo donax</name>
    <name type="common">Giant reed</name>
    <name type="synonym">Donax arundinaceus</name>
    <dbReference type="NCBI Taxonomy" id="35708"/>
    <lineage>
        <taxon>Eukaryota</taxon>
        <taxon>Viridiplantae</taxon>
        <taxon>Streptophyta</taxon>
        <taxon>Embryophyta</taxon>
        <taxon>Tracheophyta</taxon>
        <taxon>Spermatophyta</taxon>
        <taxon>Magnoliopsida</taxon>
        <taxon>Liliopsida</taxon>
        <taxon>Poales</taxon>
        <taxon>Poaceae</taxon>
        <taxon>PACMAD clade</taxon>
        <taxon>Arundinoideae</taxon>
        <taxon>Arundineae</taxon>
        <taxon>Arundo</taxon>
    </lineage>
</organism>
<sequence>MVMTVVTNYLITLALTPNSYFCRLCQIFRMFTFLVVNSLPLLSLA</sequence>
<reference evidence="1" key="1">
    <citation type="submission" date="2014-09" db="EMBL/GenBank/DDBJ databases">
        <authorList>
            <person name="Magalhaes I.L.F."/>
            <person name="Oliveira U."/>
            <person name="Santos F.R."/>
            <person name="Vidigal T.H.D.A."/>
            <person name="Brescovit A.D."/>
            <person name="Santos A.J."/>
        </authorList>
    </citation>
    <scope>NUCLEOTIDE SEQUENCE</scope>
    <source>
        <tissue evidence="1">Shoot tissue taken approximately 20 cm above the soil surface</tissue>
    </source>
</reference>
<evidence type="ECO:0000313" key="1">
    <source>
        <dbReference type="EMBL" id="JAD33928.1"/>
    </source>
</evidence>
<dbReference type="EMBL" id="GBRH01263967">
    <property type="protein sequence ID" value="JAD33928.1"/>
    <property type="molecule type" value="Transcribed_RNA"/>
</dbReference>
<dbReference type="AlphaFoldDB" id="A0A0A8Z8A5"/>
<protein>
    <submittedName>
        <fullName evidence="1">Uncharacterized protein</fullName>
    </submittedName>
</protein>